<evidence type="ECO:0000256" key="8">
    <source>
        <dbReference type="ARBA" id="ARBA00022989"/>
    </source>
</evidence>
<dbReference type="Gene3D" id="1.20.140.150">
    <property type="match status" value="1"/>
</dbReference>
<evidence type="ECO:0000256" key="1">
    <source>
        <dbReference type="ARBA" id="ARBA00004435"/>
    </source>
</evidence>
<protein>
    <recommendedName>
        <fullName evidence="13">Claudin</fullName>
    </recommendedName>
</protein>
<evidence type="ECO:0000256" key="3">
    <source>
        <dbReference type="ARBA" id="ARBA00008295"/>
    </source>
</evidence>
<evidence type="ECO:0000256" key="10">
    <source>
        <dbReference type="SAM" id="Phobius"/>
    </source>
</evidence>
<evidence type="ECO:0000313" key="11">
    <source>
        <dbReference type="EMBL" id="RVE75118.1"/>
    </source>
</evidence>
<evidence type="ECO:0008006" key="13">
    <source>
        <dbReference type="Google" id="ProtNLM"/>
    </source>
</evidence>
<evidence type="ECO:0000256" key="6">
    <source>
        <dbReference type="ARBA" id="ARBA00022692"/>
    </source>
</evidence>
<dbReference type="PRINTS" id="PR01077">
    <property type="entry name" value="CLAUDIN"/>
</dbReference>
<dbReference type="GO" id="GO:0005198">
    <property type="term" value="F:structural molecule activity"/>
    <property type="evidence" value="ECO:0007669"/>
    <property type="project" value="InterPro"/>
</dbReference>
<feature type="transmembrane region" description="Helical" evidence="10">
    <location>
        <begin position="166"/>
        <end position="191"/>
    </location>
</feature>
<dbReference type="GO" id="GO:0005923">
    <property type="term" value="C:bicellular tight junction"/>
    <property type="evidence" value="ECO:0007669"/>
    <property type="project" value="UniProtKB-SubCell"/>
</dbReference>
<keyword evidence="9 10" id="KW-0472">Membrane</keyword>
<dbReference type="InterPro" id="IPR004031">
    <property type="entry name" value="PMP22/EMP/MP20/Claudin"/>
</dbReference>
<comment type="subcellular location">
    <subcellularLocation>
        <location evidence="1">Cell junction</location>
        <location evidence="1">Tight junction</location>
    </subcellularLocation>
    <subcellularLocation>
        <location evidence="2">Cell membrane</location>
        <topology evidence="2">Multi-pass membrane protein</topology>
    </subcellularLocation>
</comment>
<dbReference type="OrthoDB" id="9895009at2759"/>
<keyword evidence="7" id="KW-0965">Cell junction</keyword>
<evidence type="ECO:0000256" key="2">
    <source>
        <dbReference type="ARBA" id="ARBA00004651"/>
    </source>
</evidence>
<dbReference type="InterPro" id="IPR006187">
    <property type="entry name" value="Claudin"/>
</dbReference>
<accession>A0A437DJ39</accession>
<organism evidence="11 12">
    <name type="scientific">Oryzias javanicus</name>
    <name type="common">Javanese ricefish</name>
    <name type="synonym">Aplocheilus javanicus</name>
    <dbReference type="NCBI Taxonomy" id="123683"/>
    <lineage>
        <taxon>Eukaryota</taxon>
        <taxon>Metazoa</taxon>
        <taxon>Chordata</taxon>
        <taxon>Craniata</taxon>
        <taxon>Vertebrata</taxon>
        <taxon>Euteleostomi</taxon>
        <taxon>Actinopterygii</taxon>
        <taxon>Neopterygii</taxon>
        <taxon>Teleostei</taxon>
        <taxon>Neoteleostei</taxon>
        <taxon>Acanthomorphata</taxon>
        <taxon>Ovalentaria</taxon>
        <taxon>Atherinomorphae</taxon>
        <taxon>Beloniformes</taxon>
        <taxon>Adrianichthyidae</taxon>
        <taxon>Oryziinae</taxon>
        <taxon>Oryzias</taxon>
    </lineage>
</organism>
<evidence type="ECO:0000256" key="5">
    <source>
        <dbReference type="ARBA" id="ARBA00022475"/>
    </source>
</evidence>
<comment type="similarity">
    <text evidence="3">Belongs to the claudin family.</text>
</comment>
<keyword evidence="6 10" id="KW-0812">Transmembrane</keyword>
<evidence type="ECO:0000256" key="4">
    <source>
        <dbReference type="ARBA" id="ARBA00022427"/>
    </source>
</evidence>
<proteinExistence type="inferred from homology"/>
<keyword evidence="4" id="KW-0796">Tight junction</keyword>
<feature type="transmembrane region" description="Helical" evidence="10">
    <location>
        <begin position="49"/>
        <end position="70"/>
    </location>
</feature>
<dbReference type="Pfam" id="PF13903">
    <property type="entry name" value="Claudin_2"/>
    <property type="match status" value="1"/>
</dbReference>
<keyword evidence="5" id="KW-1003">Cell membrane</keyword>
<keyword evidence="8 10" id="KW-1133">Transmembrane helix</keyword>
<feature type="transmembrane region" description="Helical" evidence="10">
    <location>
        <begin position="223"/>
        <end position="243"/>
    </location>
</feature>
<evidence type="ECO:0000313" key="12">
    <source>
        <dbReference type="Proteomes" id="UP000283210"/>
    </source>
</evidence>
<dbReference type="Proteomes" id="UP000283210">
    <property type="component" value="Chromosome 2"/>
</dbReference>
<evidence type="ECO:0000256" key="9">
    <source>
        <dbReference type="ARBA" id="ARBA00023136"/>
    </source>
</evidence>
<reference evidence="11 12" key="1">
    <citation type="submission" date="2018-11" db="EMBL/GenBank/DDBJ databases">
        <authorList>
            <person name="Lopez-Roques C."/>
            <person name="Donnadieu C."/>
            <person name="Bouchez O."/>
            <person name="Klopp C."/>
            <person name="Cabau C."/>
            <person name="Zahm M."/>
        </authorList>
    </citation>
    <scope>NUCLEOTIDE SEQUENCE [LARGE SCALE GENOMIC DNA]</scope>
    <source>
        <strain evidence="11">RS831</strain>
        <tissue evidence="11">Whole body</tissue>
    </source>
</reference>
<evidence type="ECO:0000256" key="7">
    <source>
        <dbReference type="ARBA" id="ARBA00022949"/>
    </source>
</evidence>
<dbReference type="EMBL" id="CM012438">
    <property type="protein sequence ID" value="RVE75118.1"/>
    <property type="molecule type" value="Genomic_DNA"/>
</dbReference>
<keyword evidence="12" id="KW-1185">Reference proteome</keyword>
<dbReference type="AlphaFoldDB" id="A0A437DJ39"/>
<feature type="transmembrane region" description="Helical" evidence="10">
    <location>
        <begin position="134"/>
        <end position="154"/>
    </location>
</feature>
<name>A0A437DJ39_ORYJA</name>
<dbReference type="GO" id="GO:0005886">
    <property type="term" value="C:plasma membrane"/>
    <property type="evidence" value="ECO:0007669"/>
    <property type="project" value="UniProtKB-SubCell"/>
</dbReference>
<sequence>MRFLIICFQTPDASAAARQTNSGVCSPENSDYQGGPAASLTMTYLAHTAHVQFGALWMAFIGWTFTAVALGLIQWRVWLVSGSDVITSGVVWVGLWRTCFNSHTEVSDGFAILHCKFISLTETFTPPEVAVGQVLMLLSLLVGLSGNASGVYAMRNAYFGVKEYSCVRLGFVVTGALCLLASVMSLIPLLWNLSSVVANQTIHFPPEFRLPQAPESQHVGCGIWVGMVGTVLMAVSGIIFSAYRVTARFQHKIQPSLREQLQQDSSAPSALDYSGVGIRGQDNQAFEFDDHL</sequence>
<dbReference type="PANTHER" id="PTHR12002">
    <property type="entry name" value="CLAUDIN"/>
    <property type="match status" value="1"/>
</dbReference>
<reference evidence="11 12" key="2">
    <citation type="submission" date="2019-01" db="EMBL/GenBank/DDBJ databases">
        <title>A chromosome length genome reference of the Java medaka (oryzias javanicus).</title>
        <authorList>
            <person name="Herpin A."/>
            <person name="Takehana Y."/>
            <person name="Naruse K."/>
            <person name="Ansai S."/>
            <person name="Kawaguchi M."/>
        </authorList>
    </citation>
    <scope>NUCLEOTIDE SEQUENCE [LARGE SCALE GENOMIC DNA]</scope>
    <source>
        <strain evidence="11">RS831</strain>
        <tissue evidence="11">Whole body</tissue>
    </source>
</reference>
<gene>
    <name evidence="11" type="ORF">OJAV_G00013640</name>
</gene>